<sequence length="64" mass="7582">MSVAIIALLLVMLISTLCGWWMIRRKTQDTPVKIMMFIGYFWLLTFLQLFLLAAYYFIGQRFSP</sequence>
<proteinExistence type="predicted"/>
<accession>A0ABT1TJT7</accession>
<feature type="transmembrane region" description="Helical" evidence="1">
    <location>
        <begin position="6"/>
        <end position="23"/>
    </location>
</feature>
<keyword evidence="1" id="KW-1133">Transmembrane helix</keyword>
<gene>
    <name evidence="2" type="ORF">NP590_16650</name>
</gene>
<reference evidence="2 3" key="1">
    <citation type="submission" date="2022-07" db="EMBL/GenBank/DDBJ databases">
        <title>Methylomonas rivi sp. nov., Methylomonas rosea sp. nov., Methylomonas aureus sp. nov. and Methylomonas subterranea sp. nov., four novel methanotrophs isolated from a freshwater creek and the deep terrestrial subsurface.</title>
        <authorList>
            <person name="Abin C."/>
            <person name="Sankaranarayanan K."/>
            <person name="Garner C."/>
            <person name="Sindelar R."/>
            <person name="Kotary K."/>
            <person name="Garner R."/>
            <person name="Barclay S."/>
            <person name="Lawson P."/>
            <person name="Krumholz L."/>
        </authorList>
    </citation>
    <scope>NUCLEOTIDE SEQUENCE [LARGE SCALE GENOMIC DNA]</scope>
    <source>
        <strain evidence="2 3">SURF-2</strain>
    </source>
</reference>
<keyword evidence="1" id="KW-0472">Membrane</keyword>
<dbReference type="Proteomes" id="UP001524499">
    <property type="component" value="Unassembled WGS sequence"/>
</dbReference>
<evidence type="ECO:0000313" key="2">
    <source>
        <dbReference type="EMBL" id="MCQ8105742.1"/>
    </source>
</evidence>
<dbReference type="EMBL" id="JANIBJ010000036">
    <property type="protein sequence ID" value="MCQ8105742.1"/>
    <property type="molecule type" value="Genomic_DNA"/>
</dbReference>
<feature type="transmembrane region" description="Helical" evidence="1">
    <location>
        <begin position="35"/>
        <end position="58"/>
    </location>
</feature>
<organism evidence="2 3">
    <name type="scientific">Methylomonas subterranea</name>
    <dbReference type="NCBI Taxonomy" id="2952225"/>
    <lineage>
        <taxon>Bacteria</taxon>
        <taxon>Pseudomonadati</taxon>
        <taxon>Pseudomonadota</taxon>
        <taxon>Gammaproteobacteria</taxon>
        <taxon>Methylococcales</taxon>
        <taxon>Methylococcaceae</taxon>
        <taxon>Methylomonas</taxon>
    </lineage>
</organism>
<dbReference type="RefSeq" id="WP_256603766.1">
    <property type="nucleotide sequence ID" value="NZ_JANIBJ010000036.1"/>
</dbReference>
<keyword evidence="3" id="KW-1185">Reference proteome</keyword>
<evidence type="ECO:0000256" key="1">
    <source>
        <dbReference type="SAM" id="Phobius"/>
    </source>
</evidence>
<protein>
    <submittedName>
        <fullName evidence="2">Uncharacterized protein</fullName>
    </submittedName>
</protein>
<name>A0ABT1TJT7_9GAMM</name>
<evidence type="ECO:0000313" key="3">
    <source>
        <dbReference type="Proteomes" id="UP001524499"/>
    </source>
</evidence>
<comment type="caution">
    <text evidence="2">The sequence shown here is derived from an EMBL/GenBank/DDBJ whole genome shotgun (WGS) entry which is preliminary data.</text>
</comment>
<keyword evidence="1" id="KW-0812">Transmembrane</keyword>